<feature type="non-terminal residue" evidence="2">
    <location>
        <position position="209"/>
    </location>
</feature>
<name>X1B7Q5_9ZZZZ</name>
<dbReference type="PROSITE" id="PS51257">
    <property type="entry name" value="PROKAR_LIPOPROTEIN"/>
    <property type="match status" value="1"/>
</dbReference>
<dbReference type="AlphaFoldDB" id="X1B7Q5"/>
<reference evidence="2" key="1">
    <citation type="journal article" date="2014" name="Front. Microbiol.">
        <title>High frequency of phylogenetically diverse reductive dehalogenase-homologous genes in deep subseafloor sedimentary metagenomes.</title>
        <authorList>
            <person name="Kawai M."/>
            <person name="Futagami T."/>
            <person name="Toyoda A."/>
            <person name="Takaki Y."/>
            <person name="Nishi S."/>
            <person name="Hori S."/>
            <person name="Arai W."/>
            <person name="Tsubouchi T."/>
            <person name="Morono Y."/>
            <person name="Uchiyama I."/>
            <person name="Ito T."/>
            <person name="Fujiyama A."/>
            <person name="Inagaki F."/>
            <person name="Takami H."/>
        </authorList>
    </citation>
    <scope>NUCLEOTIDE SEQUENCE</scope>
    <source>
        <strain evidence="2">Expedition CK06-06</strain>
    </source>
</reference>
<dbReference type="PANTHER" id="PTHR37945">
    <property type="entry name" value="EXTRACELLULAR TUNGSTATE BINDING PROTEIN"/>
    <property type="match status" value="1"/>
</dbReference>
<sequence>MKNFLVLLLLFVIAGCEQKQELFIATTTSLDNSGLLEHIIPIFEEETGIEVNVVAVGTGAALQMGRDGDVDILLVHAKAQELEFIQEGHGEKRADIMYNDFIFVGPTKLETITLNDTLIYIYENEIPFYSRGDNSGTHIKELSLWENVGLDVSSFNDWYLETGQGMGSTINMSSLDRKYTFTDRGTYLSMVDSIDSVIAYQNTEALLNQ</sequence>
<organism evidence="2">
    <name type="scientific">marine sediment metagenome</name>
    <dbReference type="NCBI Taxonomy" id="412755"/>
    <lineage>
        <taxon>unclassified sequences</taxon>
        <taxon>metagenomes</taxon>
        <taxon>ecological metagenomes</taxon>
    </lineage>
</organism>
<gene>
    <name evidence="2" type="ORF">S01H4_48452</name>
</gene>
<comment type="caution">
    <text evidence="2">The sequence shown here is derived from an EMBL/GenBank/DDBJ whole genome shotgun (WGS) entry which is preliminary data.</text>
</comment>
<proteinExistence type="predicted"/>
<feature type="domain" description="PBP" evidence="1">
    <location>
        <begin position="23"/>
        <end position="199"/>
    </location>
</feature>
<accession>X1B7Q5</accession>
<dbReference type="SUPFAM" id="SSF53850">
    <property type="entry name" value="Periplasmic binding protein-like II"/>
    <property type="match status" value="1"/>
</dbReference>
<dbReference type="PANTHER" id="PTHR37945:SF1">
    <property type="entry name" value="EXTRACELLULAR TUNGSTATE BINDING PROTEIN"/>
    <property type="match status" value="1"/>
</dbReference>
<evidence type="ECO:0000259" key="1">
    <source>
        <dbReference type="Pfam" id="PF12849"/>
    </source>
</evidence>
<protein>
    <recommendedName>
        <fullName evidence="1">PBP domain-containing protein</fullName>
    </recommendedName>
</protein>
<dbReference type="EMBL" id="BART01027320">
    <property type="protein sequence ID" value="GAG91799.1"/>
    <property type="molecule type" value="Genomic_DNA"/>
</dbReference>
<dbReference type="Pfam" id="PF12849">
    <property type="entry name" value="PBP_like_2"/>
    <property type="match status" value="1"/>
</dbReference>
<dbReference type="InterPro" id="IPR052738">
    <property type="entry name" value="ABC-Tungstate_binding"/>
</dbReference>
<evidence type="ECO:0000313" key="2">
    <source>
        <dbReference type="EMBL" id="GAG91799.1"/>
    </source>
</evidence>
<dbReference type="InterPro" id="IPR024370">
    <property type="entry name" value="PBP_domain"/>
</dbReference>
<dbReference type="Gene3D" id="3.40.190.10">
    <property type="entry name" value="Periplasmic binding protein-like II"/>
    <property type="match status" value="2"/>
</dbReference>